<protein>
    <submittedName>
        <fullName evidence="2">Uncharacterized protein conserved in bacteria</fullName>
    </submittedName>
</protein>
<evidence type="ECO:0000313" key="3">
    <source>
        <dbReference type="Proteomes" id="UP000029453"/>
    </source>
</evidence>
<comment type="caution">
    <text evidence="2">The sequence shown here is derived from an EMBL/GenBank/DDBJ whole genome shotgun (WGS) entry which is preliminary data.</text>
</comment>
<accession>M9M0X5</accession>
<evidence type="ECO:0000256" key="1">
    <source>
        <dbReference type="SAM" id="MobiDB-lite"/>
    </source>
</evidence>
<proteinExistence type="predicted"/>
<name>M9M0X5_PAEPP</name>
<sequence length="63" mass="7167">NAANYEQINYWAKKGERVRVDAAAKSSGKSRAAFIQEAIDEKIEREGLESPSENEEQDKKPRE</sequence>
<gene>
    <name evidence="2" type="ORF">PPOP_1886</name>
</gene>
<feature type="region of interest" description="Disordered" evidence="1">
    <location>
        <begin position="42"/>
        <end position="63"/>
    </location>
</feature>
<feature type="non-terminal residue" evidence="2">
    <location>
        <position position="1"/>
    </location>
</feature>
<keyword evidence="3" id="KW-1185">Reference proteome</keyword>
<dbReference type="AlphaFoldDB" id="M9M0X5"/>
<reference evidence="2 3" key="1">
    <citation type="submission" date="2012-10" db="EMBL/GenBank/DDBJ databases">
        <title>Draft Genome Sequence of Paenibacillus popilliae ATCC 14706T.</title>
        <authorList>
            <person name="Iiyama K."/>
            <person name="Mori K."/>
            <person name="Mon H."/>
            <person name="Chieda Y."/>
            <person name="Lee J.M."/>
            <person name="Kusakabe T."/>
            <person name="Tashiro K."/>
            <person name="Asano S."/>
            <person name="Yasunaga-Aoki C."/>
            <person name="Shimizu S."/>
        </authorList>
    </citation>
    <scope>NUCLEOTIDE SEQUENCE [LARGE SCALE GENOMIC DNA]</scope>
    <source>
        <strain evidence="2 3">ATCC 14706</strain>
    </source>
</reference>
<dbReference type="Proteomes" id="UP000029453">
    <property type="component" value="Unassembled WGS sequence"/>
</dbReference>
<evidence type="ECO:0000313" key="2">
    <source>
        <dbReference type="EMBL" id="GAC42529.1"/>
    </source>
</evidence>
<organism evidence="2 3">
    <name type="scientific">Paenibacillus popilliae ATCC 14706</name>
    <dbReference type="NCBI Taxonomy" id="1212764"/>
    <lineage>
        <taxon>Bacteria</taxon>
        <taxon>Bacillati</taxon>
        <taxon>Bacillota</taxon>
        <taxon>Bacilli</taxon>
        <taxon>Bacillales</taxon>
        <taxon>Paenibacillaceae</taxon>
        <taxon>Paenibacillus</taxon>
    </lineage>
</organism>
<dbReference type="EMBL" id="BALG01000107">
    <property type="protein sequence ID" value="GAC42529.1"/>
    <property type="molecule type" value="Genomic_DNA"/>
</dbReference>
<dbReference type="RefSeq" id="WP_006285995.1">
    <property type="nucleotide sequence ID" value="NZ_BALG01000107.1"/>
</dbReference>